<evidence type="ECO:0000256" key="1">
    <source>
        <dbReference type="SAM" id="MobiDB-lite"/>
    </source>
</evidence>
<dbReference type="Proteomes" id="UP000694554">
    <property type="component" value="Chromosome 17"/>
</dbReference>
<dbReference type="Ensembl" id="ENSPSNT00000024731.1">
    <property type="protein sequence ID" value="ENSPSNP00000021980.1"/>
    <property type="gene ID" value="ENSPSNG00000016137.1"/>
</dbReference>
<reference evidence="2" key="1">
    <citation type="submission" date="2019-08" db="EMBL/GenBank/DDBJ databases">
        <title>Phocoena sinus (Vaquita) genome, mPhoSin1, primary haplotype.</title>
        <authorList>
            <person name="Morin P."/>
            <person name="Mountcastle J."/>
            <person name="Fungtammasan C."/>
            <person name="Rhie A."/>
            <person name="Rojas-Bracho L."/>
            <person name="Smith C.R."/>
            <person name="Taylor B.L."/>
            <person name="Gulland F.M.D."/>
            <person name="Musser W."/>
            <person name="Houck M."/>
            <person name="Haase B."/>
            <person name="Paez S."/>
            <person name="Howe K."/>
            <person name="Torrance J."/>
            <person name="Formenti G."/>
            <person name="Phillippy A."/>
            <person name="Ryder O."/>
            <person name="Jarvis E.D."/>
            <person name="Fedrigo O."/>
        </authorList>
    </citation>
    <scope>NUCLEOTIDE SEQUENCE [LARGE SCALE GENOMIC DNA]</scope>
</reference>
<sequence>MRCTEDPSPGASEALGFANTPHLAQKPQPGRQGTAGLSSSRGVPGAVGAPPLWRPYSWDRCWWEGRGGDLPLPCCARGRGAWCRRRFRPCLLGLPGALGC</sequence>
<evidence type="ECO:0000313" key="2">
    <source>
        <dbReference type="Ensembl" id="ENSPSNP00000021980.1"/>
    </source>
</evidence>
<dbReference type="AlphaFoldDB" id="A0A8C9CK57"/>
<feature type="region of interest" description="Disordered" evidence="1">
    <location>
        <begin position="1"/>
        <end position="45"/>
    </location>
</feature>
<name>A0A8C9CK57_PHOSS</name>
<proteinExistence type="predicted"/>
<accession>A0A8C9CK57</accession>
<evidence type="ECO:0000313" key="3">
    <source>
        <dbReference type="Proteomes" id="UP000694554"/>
    </source>
</evidence>
<reference evidence="2" key="2">
    <citation type="submission" date="2025-08" db="UniProtKB">
        <authorList>
            <consortium name="Ensembl"/>
        </authorList>
    </citation>
    <scope>IDENTIFICATION</scope>
</reference>
<organism evidence="2 3">
    <name type="scientific">Phocoena sinus</name>
    <name type="common">Vaquita</name>
    <dbReference type="NCBI Taxonomy" id="42100"/>
    <lineage>
        <taxon>Eukaryota</taxon>
        <taxon>Metazoa</taxon>
        <taxon>Chordata</taxon>
        <taxon>Craniata</taxon>
        <taxon>Vertebrata</taxon>
        <taxon>Euteleostomi</taxon>
        <taxon>Mammalia</taxon>
        <taxon>Eutheria</taxon>
        <taxon>Laurasiatheria</taxon>
        <taxon>Artiodactyla</taxon>
        <taxon>Whippomorpha</taxon>
        <taxon>Cetacea</taxon>
        <taxon>Odontoceti</taxon>
        <taxon>Phocoenidae</taxon>
        <taxon>Phocoena</taxon>
    </lineage>
</organism>
<keyword evidence="3" id="KW-1185">Reference proteome</keyword>
<protein>
    <submittedName>
        <fullName evidence="2">Uncharacterized protein</fullName>
    </submittedName>
</protein>
<reference evidence="2" key="3">
    <citation type="submission" date="2025-09" db="UniProtKB">
        <authorList>
            <consortium name="Ensembl"/>
        </authorList>
    </citation>
    <scope>IDENTIFICATION</scope>
</reference>